<evidence type="ECO:0000256" key="2">
    <source>
        <dbReference type="ARBA" id="ARBA00005186"/>
    </source>
</evidence>
<dbReference type="EMBL" id="JAJNAG010000021">
    <property type="protein sequence ID" value="MCD1126434.1"/>
    <property type="molecule type" value="Genomic_DNA"/>
</dbReference>
<evidence type="ECO:0000256" key="4">
    <source>
        <dbReference type="ARBA" id="ARBA00022737"/>
    </source>
</evidence>
<dbReference type="Pfam" id="PF14559">
    <property type="entry name" value="TPR_19"/>
    <property type="match status" value="3"/>
</dbReference>
<gene>
    <name evidence="9" type="primary">bcsC</name>
    <name evidence="9" type="ORF">LPW36_10575</name>
</gene>
<evidence type="ECO:0000256" key="5">
    <source>
        <dbReference type="ARBA" id="ARBA00022803"/>
    </source>
</evidence>
<evidence type="ECO:0000256" key="6">
    <source>
        <dbReference type="ARBA" id="ARBA00022916"/>
    </source>
</evidence>
<dbReference type="Pfam" id="PF05420">
    <property type="entry name" value="BCSC_C"/>
    <property type="match status" value="1"/>
</dbReference>
<evidence type="ECO:0000313" key="10">
    <source>
        <dbReference type="Proteomes" id="UP001139171"/>
    </source>
</evidence>
<organism evidence="9 10">
    <name type="scientific">Limnobaculum eriocheiris</name>
    <dbReference type="NCBI Taxonomy" id="2897391"/>
    <lineage>
        <taxon>Bacteria</taxon>
        <taxon>Pseudomonadati</taxon>
        <taxon>Pseudomonadota</taxon>
        <taxon>Gammaproteobacteria</taxon>
        <taxon>Enterobacterales</taxon>
        <taxon>Budviciaceae</taxon>
        <taxon>Limnobaculum</taxon>
    </lineage>
</organism>
<keyword evidence="5 7" id="KW-0802">TPR repeat</keyword>
<dbReference type="GO" id="GO:0019867">
    <property type="term" value="C:outer membrane"/>
    <property type="evidence" value="ECO:0007669"/>
    <property type="project" value="InterPro"/>
</dbReference>
<dbReference type="PANTHER" id="PTHR45586:SF1">
    <property type="entry name" value="LIPOPOLYSACCHARIDE ASSEMBLY PROTEIN B"/>
    <property type="match status" value="1"/>
</dbReference>
<dbReference type="SUPFAM" id="SSF48452">
    <property type="entry name" value="TPR-like"/>
    <property type="match status" value="3"/>
</dbReference>
<evidence type="ECO:0000256" key="3">
    <source>
        <dbReference type="ARBA" id="ARBA00022729"/>
    </source>
</evidence>
<sequence length="1184" mass="130873">MQKYPLISNYSMKLYHRLFPRVAAAHHFAPVLSFTLLSFTFSPAGALAADSISPEAWLQEQIRIGESTHRDDLVKESLYRLEKISPNAPETLAAQIRYALRQGDMATATRQLEQLRKLQPDSDAYLSTKLEIALAQPEGKNKLQQARLLATGGQLPQAKTAYDELFEGKPPTLDLALEYWNVVLKIPGQRDYALQQMQALQKRFPASDALSMSIVPLLFDEGKDQQAYQVLEKLAASPGGIGSAAELWYSKLKGMPVSDRSVAQLQHFVTTFEGQPEAAEAKQELVRQQTLLQDPRYRARARGLEQVDSGGGRNAIPALKQALSASPNDAELLTALGQAYARAGNRQQALAQFEKAKASDTAGSYAAKLDSLIKTNRYWLAIDRADNVLKNKQLDQAETLYRQASAIDSTDAQGLIGLGDIEMARNNAAVAESYYKQALRREPDSRSAVSSLISLYKKQSPEKALSYIQSLPGYMKNRMRSSLNELTAGSLKQQAEDLAAAGKLAEAEAKYLQAQKITPDDVWLTYRLAGVMRTQGKNAQADTLFSRAMQPHQQEADWIYAHSLYLSGSGRETQALAQLQTLNQAKWDDNIRELDTRLKISQILQQAQQIRETEGEPAAIAWLKQQPASTRIDLTLAGWAVEREDGQQAQEQYQKILAREPGNQDALLGVIEAQITGGDLNAAKASLSALSIQPQASDISTGRRLANAWSLVGDDERAGAILAQLKPTALQSSVEPSMDNARLLRDAAAFEERTGHPDEALNDYRHAMAAYGITPSAEMDDEAFTKAMRNSQQDDWLKRGIKSDAESLYKQQSTTVTLDHDYWGSSGTKGISDLTAHTTMLHIAFPLQRGTAFLRGDSVMMNAGRFSTDSSGVYNETFGTCREVGCSNDRSQKSNGVSVATGWQDDNWQVDIGTTPMGFEVVDWVGGVGYSNDWNHLGWTVTASRRPMSSSLLSFGGAVDPYTGTKWGGVRKNGAQLDLSYDRGGPHGVWGNVAYHQLTGKNVADNQRMQAMAGYYYKVINENDRQVRVGLNTMWWHYQKDLSDYSLGQGGYYSPQQYLSFSLPLLYRERTENWSWELGGSVSLSHSSTDSSKRYPLQGLIPDSLPDKYATTDSSSSSGTGYTVRALVERRITSHWSVGAGIDIQQAKDYTPSHALIYVRYALELWLGNMDLPPQPLTPYADFK</sequence>
<dbReference type="InterPro" id="IPR019734">
    <property type="entry name" value="TPR_rpt"/>
</dbReference>
<dbReference type="PANTHER" id="PTHR45586">
    <property type="entry name" value="TPR REPEAT-CONTAINING PROTEIN PA4667"/>
    <property type="match status" value="1"/>
</dbReference>
<keyword evidence="3" id="KW-0732">Signal</keyword>
<accession>A0A9X1MWW8</accession>
<dbReference type="Proteomes" id="UP001139171">
    <property type="component" value="Unassembled WGS sequence"/>
</dbReference>
<feature type="domain" description="Cellulose synthase operon C C-terminal" evidence="8">
    <location>
        <begin position="832"/>
        <end position="1163"/>
    </location>
</feature>
<comment type="caution">
    <text evidence="9">The sequence shown here is derived from an EMBL/GenBank/DDBJ whole genome shotgun (WGS) entry which is preliminary data.</text>
</comment>
<feature type="repeat" description="TPR" evidence="7">
    <location>
        <begin position="330"/>
        <end position="363"/>
    </location>
</feature>
<dbReference type="PROSITE" id="PS50005">
    <property type="entry name" value="TPR"/>
    <property type="match status" value="2"/>
</dbReference>
<dbReference type="InterPro" id="IPR051012">
    <property type="entry name" value="CellSynth/LPSAsmb/PSIAsmb"/>
</dbReference>
<comment type="function">
    <text evidence="1">Required for maximal bacterial cellulose synthesis.</text>
</comment>
<keyword evidence="4" id="KW-0677">Repeat</keyword>
<reference evidence="9" key="1">
    <citation type="submission" date="2021-11" db="EMBL/GenBank/DDBJ databases">
        <title>Jinshanibacter sp. isolated from one year old Eriocheir sinensis.</title>
        <authorList>
            <person name="Li J.-Y."/>
            <person name="He W."/>
            <person name="Gao T.-H."/>
        </authorList>
    </citation>
    <scope>NUCLEOTIDE SEQUENCE</scope>
    <source>
        <strain evidence="9">LJY008</strain>
    </source>
</reference>
<dbReference type="SMART" id="SM00028">
    <property type="entry name" value="TPR"/>
    <property type="match status" value="6"/>
</dbReference>
<name>A0A9X1MWW8_9GAMM</name>
<dbReference type="GO" id="GO:0030244">
    <property type="term" value="P:cellulose biosynthetic process"/>
    <property type="evidence" value="ECO:0007669"/>
    <property type="project" value="UniProtKB-KW"/>
</dbReference>
<evidence type="ECO:0000256" key="1">
    <source>
        <dbReference type="ARBA" id="ARBA00003476"/>
    </source>
</evidence>
<dbReference type="AlphaFoldDB" id="A0A9X1MWW8"/>
<feature type="repeat" description="TPR" evidence="7">
    <location>
        <begin position="412"/>
        <end position="445"/>
    </location>
</feature>
<keyword evidence="10" id="KW-1185">Reference proteome</keyword>
<proteinExistence type="predicted"/>
<evidence type="ECO:0000256" key="7">
    <source>
        <dbReference type="PROSITE-ProRule" id="PRU00339"/>
    </source>
</evidence>
<dbReference type="NCBIfam" id="NF008520">
    <property type="entry name" value="PRK11447.1"/>
    <property type="match status" value="1"/>
</dbReference>
<dbReference type="InterPro" id="IPR008410">
    <property type="entry name" value="BCSC_C"/>
</dbReference>
<protein>
    <submittedName>
        <fullName evidence="9">Cellulose biosynthesis protein BcsC</fullName>
    </submittedName>
</protein>
<dbReference type="InterPro" id="IPR011990">
    <property type="entry name" value="TPR-like_helical_dom_sf"/>
</dbReference>
<comment type="pathway">
    <text evidence="2">Glycan metabolism; bacterial cellulose biosynthesis.</text>
</comment>
<keyword evidence="6" id="KW-0135">Cellulose biosynthesis</keyword>
<evidence type="ECO:0000259" key="8">
    <source>
        <dbReference type="Pfam" id="PF05420"/>
    </source>
</evidence>
<dbReference type="Gene3D" id="1.25.40.10">
    <property type="entry name" value="Tetratricopeptide repeat domain"/>
    <property type="match status" value="5"/>
</dbReference>
<evidence type="ECO:0000313" key="9">
    <source>
        <dbReference type="EMBL" id="MCD1126434.1"/>
    </source>
</evidence>